<evidence type="ECO:0000256" key="1">
    <source>
        <dbReference type="SAM" id="MobiDB-lite"/>
    </source>
</evidence>
<evidence type="ECO:0000313" key="2">
    <source>
        <dbReference type="EMBL" id="KAL0466277.1"/>
    </source>
</evidence>
<feature type="compositionally biased region" description="Basic and acidic residues" evidence="1">
    <location>
        <begin position="289"/>
        <end position="299"/>
    </location>
</feature>
<organism evidence="2 3">
    <name type="scientific">Neurospora intermedia</name>
    <dbReference type="NCBI Taxonomy" id="5142"/>
    <lineage>
        <taxon>Eukaryota</taxon>
        <taxon>Fungi</taxon>
        <taxon>Dikarya</taxon>
        <taxon>Ascomycota</taxon>
        <taxon>Pezizomycotina</taxon>
        <taxon>Sordariomycetes</taxon>
        <taxon>Sordariomycetidae</taxon>
        <taxon>Sordariales</taxon>
        <taxon>Sordariaceae</taxon>
        <taxon>Neurospora</taxon>
    </lineage>
</organism>
<feature type="compositionally biased region" description="Polar residues" evidence="1">
    <location>
        <begin position="302"/>
        <end position="320"/>
    </location>
</feature>
<feature type="region of interest" description="Disordered" evidence="1">
    <location>
        <begin position="336"/>
        <end position="372"/>
    </location>
</feature>
<feature type="compositionally biased region" description="Polar residues" evidence="1">
    <location>
        <begin position="188"/>
        <end position="207"/>
    </location>
</feature>
<dbReference type="Proteomes" id="UP001451303">
    <property type="component" value="Unassembled WGS sequence"/>
</dbReference>
<evidence type="ECO:0000313" key="3">
    <source>
        <dbReference type="Proteomes" id="UP001451303"/>
    </source>
</evidence>
<dbReference type="EMBL" id="JAVLET010000013">
    <property type="protein sequence ID" value="KAL0466277.1"/>
    <property type="molecule type" value="Genomic_DNA"/>
</dbReference>
<feature type="region of interest" description="Disordered" evidence="1">
    <location>
        <begin position="171"/>
        <end position="208"/>
    </location>
</feature>
<feature type="region of interest" description="Disordered" evidence="1">
    <location>
        <begin position="288"/>
        <end position="324"/>
    </location>
</feature>
<feature type="compositionally biased region" description="Low complexity" evidence="1">
    <location>
        <begin position="177"/>
        <end position="187"/>
    </location>
</feature>
<feature type="region of interest" description="Disordered" evidence="1">
    <location>
        <begin position="224"/>
        <end position="267"/>
    </location>
</feature>
<sequence length="372" mass="41035">MVAMKDTSDILDNPDNNAHINCIRAKADDEVEEKAREVMFDAYDAQRGKRVPRLLTAYFPNLMDRWEALVALMRHSKAAVAHLFAIPYMDRYVHNPVTGLDTKLSNNYTNKMRDFNKDVKAASKFRGSVTTVDRITSIYDAAGSLVSTFVPPEKRLLSDFLGHRLGGIAKPKRVRTKTTTGDATTPTSSNSSNLEQHVGGTASSPMTPIQEEDEDLMAAIQEGGKGVMPSTPGKEEAAMGEADKDDGDKALEGPNEPSTPHPDAVDSHFHSRYLTPVQDLALGKQSYNYHEDSTPDKHQPLGGQSEQPSPNGHRAPSNNEMDVDLSPFFAEAYHEPIDSYDGEDVSSQAALDGEVTKNGNYPYEVDDDWYER</sequence>
<gene>
    <name evidence="2" type="ORF">QR685DRAFT_108473</name>
</gene>
<accession>A0ABR3D0S8</accession>
<keyword evidence="3" id="KW-1185">Reference proteome</keyword>
<comment type="caution">
    <text evidence="2">The sequence shown here is derived from an EMBL/GenBank/DDBJ whole genome shotgun (WGS) entry which is preliminary data.</text>
</comment>
<name>A0ABR3D0S8_NEUIN</name>
<reference evidence="2 3" key="1">
    <citation type="submission" date="2023-09" db="EMBL/GenBank/DDBJ databases">
        <title>Multi-omics analysis of a traditional fermented food reveals byproduct-associated fungal strains for waste-to-food upcycling.</title>
        <authorList>
            <consortium name="Lawrence Berkeley National Laboratory"/>
            <person name="Rekdal V.M."/>
            <person name="Villalobos-Escobedo J.M."/>
            <person name="Rodriguez-Valeron N."/>
            <person name="Garcia M.O."/>
            <person name="Vasquez D.P."/>
            <person name="Damayanti I."/>
            <person name="Sorensen P.M."/>
            <person name="Baidoo E.E."/>
            <person name="De Carvalho A.C."/>
            <person name="Riley R."/>
            <person name="Lipzen A."/>
            <person name="He G."/>
            <person name="Yan M."/>
            <person name="Haridas S."/>
            <person name="Daum C."/>
            <person name="Yoshinaga Y."/>
            <person name="Ng V."/>
            <person name="Grigoriev I.V."/>
            <person name="Munk R."/>
            <person name="Nuraida L."/>
            <person name="Wijaya C.H."/>
            <person name="Morales P.-C."/>
            <person name="Keasling J.D."/>
        </authorList>
    </citation>
    <scope>NUCLEOTIDE SEQUENCE [LARGE SCALE GENOMIC DNA]</scope>
    <source>
        <strain evidence="2 3">FGSC 2613</strain>
    </source>
</reference>
<protein>
    <submittedName>
        <fullName evidence="2">Uncharacterized protein</fullName>
    </submittedName>
</protein>
<proteinExistence type="predicted"/>